<reference evidence="2" key="1">
    <citation type="submission" date="2024-01" db="EMBL/GenBank/DDBJ databases">
        <authorList>
            <person name="Webb A."/>
        </authorList>
    </citation>
    <scope>NUCLEOTIDE SEQUENCE</scope>
    <source>
        <strain evidence="2">Pm1</strain>
    </source>
</reference>
<name>A0AAV1V2N6_9STRA</name>
<feature type="region of interest" description="Disordered" evidence="1">
    <location>
        <begin position="65"/>
        <end position="85"/>
    </location>
</feature>
<protein>
    <recommendedName>
        <fullName evidence="4">Polyketide synthase</fullName>
    </recommendedName>
</protein>
<dbReference type="Proteomes" id="UP001162060">
    <property type="component" value="Unassembled WGS sequence"/>
</dbReference>
<sequence length="85" mass="9080">MLKMKVKLSFKPLSSNTSYDDVLRAEALITCGMIVLCVSNARLQNKLDPESGVWYGTGKCRHPVGAGRPTGEELGSVTPLEGKGA</sequence>
<evidence type="ECO:0008006" key="4">
    <source>
        <dbReference type="Google" id="ProtNLM"/>
    </source>
</evidence>
<gene>
    <name evidence="2" type="ORF">PM001_LOCUS25582</name>
</gene>
<dbReference type="AlphaFoldDB" id="A0AAV1V2N6"/>
<proteinExistence type="predicted"/>
<organism evidence="2 3">
    <name type="scientific">Peronospora matthiolae</name>
    <dbReference type="NCBI Taxonomy" id="2874970"/>
    <lineage>
        <taxon>Eukaryota</taxon>
        <taxon>Sar</taxon>
        <taxon>Stramenopiles</taxon>
        <taxon>Oomycota</taxon>
        <taxon>Peronosporomycetes</taxon>
        <taxon>Peronosporales</taxon>
        <taxon>Peronosporaceae</taxon>
        <taxon>Peronospora</taxon>
    </lineage>
</organism>
<evidence type="ECO:0000313" key="2">
    <source>
        <dbReference type="EMBL" id="CAK7940432.1"/>
    </source>
</evidence>
<evidence type="ECO:0000313" key="3">
    <source>
        <dbReference type="Proteomes" id="UP001162060"/>
    </source>
</evidence>
<dbReference type="EMBL" id="CAKLBY020000258">
    <property type="protein sequence ID" value="CAK7940432.1"/>
    <property type="molecule type" value="Genomic_DNA"/>
</dbReference>
<accession>A0AAV1V2N6</accession>
<evidence type="ECO:0000256" key="1">
    <source>
        <dbReference type="SAM" id="MobiDB-lite"/>
    </source>
</evidence>
<comment type="caution">
    <text evidence="2">The sequence shown here is derived from an EMBL/GenBank/DDBJ whole genome shotgun (WGS) entry which is preliminary data.</text>
</comment>